<feature type="domain" description="AMP-binding enzyme C-terminal" evidence="3">
    <location>
        <begin position="391"/>
        <end position="478"/>
    </location>
</feature>
<dbReference type="EMBL" id="AP009152">
    <property type="protein sequence ID" value="BAG28843.1"/>
    <property type="molecule type" value="Genomic_DNA"/>
</dbReference>
<evidence type="ECO:0000256" key="1">
    <source>
        <dbReference type="SAM" id="MobiDB-lite"/>
    </source>
</evidence>
<dbReference type="AlphaFoldDB" id="B2GHK4"/>
<dbReference type="HOGENOM" id="CLU_000022_59_3_11"/>
<dbReference type="Proteomes" id="UP000008838">
    <property type="component" value="Chromosome"/>
</dbReference>
<dbReference type="InterPro" id="IPR042099">
    <property type="entry name" value="ANL_N_sf"/>
</dbReference>
<evidence type="ECO:0000313" key="4">
    <source>
        <dbReference type="EMBL" id="BAG28843.1"/>
    </source>
</evidence>
<sequence>MSPGSTPFPDDDAVPAPRGSGSSVSGPEPGHPLDAPQAAELPSDVVLLDGPVAGDPAELLPRLRAVLSRPGPAVVVATSGSTGRPKKTVLSSEALTASGRATERATSGPGQWMLCLPAHYVAGVQVLARSVLAGTTPVVLGAEHFTPEAFAHAAESMDHAVRYVSVVPTQLQRILDPADGSPDSRAVAALTRFDAVLVGGSPLSPALAALADASGVRVVRTYGMSETCGGCVYNGVPLDTVTVRLLPDDADPHLAHIPAPSTPPAEEQSMGTSSAEDGPVGNSPAEVGAAGTLPAEAGSAVAPSVAAGSASEPSPVAPVEGRIWLGGEVVASGYLDDPEQTAAHFRVADGRRWYRTDDLGSLDEHGRLTVLGRTDDVINTGGVKVSAGRVAEVLLADERVRQALVVPVAHPEWGQTVAAVVAARNPRSHEGTRSQGSSPEHRDLEHDLSRAVRERLGAPAVPKQWRHVAHLPLLTTGKPDRRAAGALFTEEPAAPPQASDERPSAPRQGPQHPDRASS</sequence>
<feature type="region of interest" description="Disordered" evidence="1">
    <location>
        <begin position="252"/>
        <end position="290"/>
    </location>
</feature>
<feature type="region of interest" description="Disordered" evidence="1">
    <location>
        <begin position="1"/>
        <end position="37"/>
    </location>
</feature>
<dbReference type="PANTHER" id="PTHR43767:SF10">
    <property type="entry name" value="SURFACTIN SYNTHASE SUBUNIT 1"/>
    <property type="match status" value="1"/>
</dbReference>
<dbReference type="PROSITE" id="PS00455">
    <property type="entry name" value="AMP_BINDING"/>
    <property type="match status" value="1"/>
</dbReference>
<evidence type="ECO:0000313" key="5">
    <source>
        <dbReference type="Proteomes" id="UP000008838"/>
    </source>
</evidence>
<keyword evidence="4" id="KW-0436">Ligase</keyword>
<name>B2GHK4_KOCRD</name>
<reference evidence="4 5" key="1">
    <citation type="journal article" date="2008" name="J. Bacteriol.">
        <title>Complete genome sequence of the soil actinomycete Kocuria rhizophila.</title>
        <authorList>
            <person name="Takarada H."/>
            <person name="Sekine M."/>
            <person name="Kosugi H."/>
            <person name="Matsuo Y."/>
            <person name="Fujisawa T."/>
            <person name="Omata S."/>
            <person name="Kishi E."/>
            <person name="Shimizu A."/>
            <person name="Tsukatani N."/>
            <person name="Tanikawa S."/>
            <person name="Fujita N."/>
            <person name="Harayama S."/>
        </authorList>
    </citation>
    <scope>NUCLEOTIDE SEQUENCE [LARGE SCALE GENOMIC DNA]</scope>
    <source>
        <strain evidence="5">ATCC 9341 / DSM 348 / NBRC 103217 / DC2201</strain>
    </source>
</reference>
<feature type="domain" description="AMP-dependent synthetase/ligase" evidence="2">
    <location>
        <begin position="70"/>
        <end position="238"/>
    </location>
</feature>
<gene>
    <name evidence="4" type="primary">menE</name>
    <name evidence="4" type="ordered locus">KRH_04960</name>
</gene>
<dbReference type="STRING" id="378753.KRH_04960"/>
<dbReference type="InterPro" id="IPR050237">
    <property type="entry name" value="ATP-dep_AMP-bd_enzyme"/>
</dbReference>
<dbReference type="EC" id="6.2.1.26" evidence="4"/>
<dbReference type="eggNOG" id="COG0318">
    <property type="taxonomic scope" value="Bacteria"/>
</dbReference>
<evidence type="ECO:0000259" key="2">
    <source>
        <dbReference type="Pfam" id="PF00501"/>
    </source>
</evidence>
<dbReference type="Pfam" id="PF00501">
    <property type="entry name" value="AMP-binding"/>
    <property type="match status" value="1"/>
</dbReference>
<feature type="region of interest" description="Disordered" evidence="1">
    <location>
        <begin position="424"/>
        <end position="446"/>
    </location>
</feature>
<organism evidence="4 5">
    <name type="scientific">Kocuria rhizophila (strain ATCC 9341 / DSM 348 / NBRC 103217 / DC2201)</name>
    <dbReference type="NCBI Taxonomy" id="378753"/>
    <lineage>
        <taxon>Bacteria</taxon>
        <taxon>Bacillati</taxon>
        <taxon>Actinomycetota</taxon>
        <taxon>Actinomycetes</taxon>
        <taxon>Micrococcales</taxon>
        <taxon>Micrococcaceae</taxon>
        <taxon>Kocuria</taxon>
    </lineage>
</organism>
<proteinExistence type="predicted"/>
<accession>B2GHK4</accession>
<dbReference type="Pfam" id="PF13193">
    <property type="entry name" value="AMP-binding_C"/>
    <property type="match status" value="1"/>
</dbReference>
<dbReference type="InterPro" id="IPR020845">
    <property type="entry name" value="AMP-binding_CS"/>
</dbReference>
<dbReference type="PANTHER" id="PTHR43767">
    <property type="entry name" value="LONG-CHAIN-FATTY-ACID--COA LIGASE"/>
    <property type="match status" value="1"/>
</dbReference>
<dbReference type="InterPro" id="IPR000873">
    <property type="entry name" value="AMP-dep_synth/lig_dom"/>
</dbReference>
<dbReference type="GO" id="GO:0008756">
    <property type="term" value="F:o-succinylbenzoate-CoA ligase activity"/>
    <property type="evidence" value="ECO:0007669"/>
    <property type="project" value="UniProtKB-EC"/>
</dbReference>
<keyword evidence="5" id="KW-1185">Reference proteome</keyword>
<dbReference type="InterPro" id="IPR025110">
    <property type="entry name" value="AMP-bd_C"/>
</dbReference>
<protein>
    <submittedName>
        <fullName evidence="4">Putative o-succinylbenzoate--CoA ligase</fullName>
        <ecNumber evidence="4">6.2.1.26</ecNumber>
    </submittedName>
</protein>
<feature type="compositionally biased region" description="Low complexity" evidence="1">
    <location>
        <begin position="15"/>
        <end position="28"/>
    </location>
</feature>
<dbReference type="Gene3D" id="3.40.50.12780">
    <property type="entry name" value="N-terminal domain of ligase-like"/>
    <property type="match status" value="2"/>
</dbReference>
<dbReference type="KEGG" id="krh:KRH_04960"/>
<feature type="region of interest" description="Disordered" evidence="1">
    <location>
        <begin position="476"/>
        <end position="518"/>
    </location>
</feature>
<dbReference type="Gene3D" id="3.30.300.30">
    <property type="match status" value="1"/>
</dbReference>
<dbReference type="InterPro" id="IPR045851">
    <property type="entry name" value="AMP-bd_C_sf"/>
</dbReference>
<dbReference type="SUPFAM" id="SSF56801">
    <property type="entry name" value="Acetyl-CoA synthetase-like"/>
    <property type="match status" value="1"/>
</dbReference>
<dbReference type="RefSeq" id="WP_012397569.1">
    <property type="nucleotide sequence ID" value="NC_010617.1"/>
</dbReference>
<evidence type="ECO:0000259" key="3">
    <source>
        <dbReference type="Pfam" id="PF13193"/>
    </source>
</evidence>